<feature type="region of interest" description="Disordered" evidence="1">
    <location>
        <begin position="59"/>
        <end position="87"/>
    </location>
</feature>
<evidence type="ECO:0000256" key="1">
    <source>
        <dbReference type="SAM" id="MobiDB-lite"/>
    </source>
</evidence>
<dbReference type="Proteomes" id="UP001189429">
    <property type="component" value="Unassembled WGS sequence"/>
</dbReference>
<feature type="non-terminal residue" evidence="2">
    <location>
        <position position="544"/>
    </location>
</feature>
<accession>A0ABN9V4K6</accession>
<feature type="non-terminal residue" evidence="2">
    <location>
        <position position="1"/>
    </location>
</feature>
<reference evidence="2" key="1">
    <citation type="submission" date="2023-10" db="EMBL/GenBank/DDBJ databases">
        <authorList>
            <person name="Chen Y."/>
            <person name="Shah S."/>
            <person name="Dougan E. K."/>
            <person name="Thang M."/>
            <person name="Chan C."/>
        </authorList>
    </citation>
    <scope>NUCLEOTIDE SEQUENCE [LARGE SCALE GENOMIC DNA]</scope>
</reference>
<dbReference type="EMBL" id="CAUYUJ010016660">
    <property type="protein sequence ID" value="CAK0867584.1"/>
    <property type="molecule type" value="Genomic_DNA"/>
</dbReference>
<gene>
    <name evidence="2" type="ORF">PCOR1329_LOCUS54489</name>
</gene>
<organism evidence="2 3">
    <name type="scientific">Prorocentrum cordatum</name>
    <dbReference type="NCBI Taxonomy" id="2364126"/>
    <lineage>
        <taxon>Eukaryota</taxon>
        <taxon>Sar</taxon>
        <taxon>Alveolata</taxon>
        <taxon>Dinophyceae</taxon>
        <taxon>Prorocentrales</taxon>
        <taxon>Prorocentraceae</taxon>
        <taxon>Prorocentrum</taxon>
    </lineage>
</organism>
<feature type="compositionally biased region" description="Basic and acidic residues" evidence="1">
    <location>
        <begin position="483"/>
        <end position="502"/>
    </location>
</feature>
<evidence type="ECO:0000313" key="2">
    <source>
        <dbReference type="EMBL" id="CAK0867584.1"/>
    </source>
</evidence>
<keyword evidence="3" id="KW-1185">Reference proteome</keyword>
<proteinExistence type="predicted"/>
<feature type="region of interest" description="Disordered" evidence="1">
    <location>
        <begin position="473"/>
        <end position="508"/>
    </location>
</feature>
<protein>
    <submittedName>
        <fullName evidence="2">Uncharacterized protein</fullName>
    </submittedName>
</protein>
<comment type="caution">
    <text evidence="2">The sequence shown here is derived from an EMBL/GenBank/DDBJ whole genome shotgun (WGS) entry which is preliminary data.</text>
</comment>
<evidence type="ECO:0000313" key="3">
    <source>
        <dbReference type="Proteomes" id="UP001189429"/>
    </source>
</evidence>
<name>A0ABN9V4K6_9DINO</name>
<sequence>DCHSVFILREWVIEGMLFFAPNVEGGHASRIQDSFLFRTFRKDLVELISGPVEGAVAMKRDEASDSKKRKHHNAHAGGDADDSKRRRINRSKAKKDIMELARQSTLQMSVDDGGNRRELNVFDDVTWQIFGPLDGLSKADLNVVNVREALSAVIRFIFSKATKFENVEYDLPKYSVLRPKLREGIAKTHLDNIIKLKGNPASSSDNPLEDVLRLVEKNSGVSLSPDALGADAQSAPASAPRDIVAAAFSGLLQDFEWIFGLVDFLKMFEVGPCDNPRLNHLFIKIMEAGNRCMLEATKLVSTDMYVDCFAGILKDLFQDMWQSFLNILGAMIAGGPESFDKYALGVIETREFAVKVFHMRAALVVEALASQACGQSRIAEKGMQSHVEVLRLLLNGGALGLMDLSLTEAEYRSAWLDILRACGESDSAKALTDAAKLGPSAILEALANVIPCSRFTQIGQTPFKKQIASVGEVDNQGPQNQQDNKKIDGDKGSDKGAEKPEDSNSVEPMNFAKFQSLSALRAGILPGLDAPLSAPYHCCTFAEQ</sequence>